<protein>
    <submittedName>
        <fullName evidence="4">Endo alpha-1,4 polygalactosaminidase</fullName>
    </submittedName>
</protein>
<evidence type="ECO:0000259" key="3">
    <source>
        <dbReference type="Pfam" id="PF03537"/>
    </source>
</evidence>
<dbReference type="InterPro" id="IPR004352">
    <property type="entry name" value="GH114_TIM-barrel"/>
</dbReference>
<dbReference type="PROSITE" id="PS51257">
    <property type="entry name" value="PROKAR_LIPOPROTEIN"/>
    <property type="match status" value="1"/>
</dbReference>
<dbReference type="Pfam" id="PF03537">
    <property type="entry name" value="Glyco_hydro_114"/>
    <property type="match status" value="1"/>
</dbReference>
<sequence length="329" mass="35404">MRNTCSGVLALSFVLSACGQSVSPSAGSPAASPVSATTPALGLPGQNAASAESGYAESGYAEPGHTTPGQNASAIKLPPTGKVSWDWQIGAATERHIKVAAGTSLIGLDGFTVSAAKVAELKGQGLYTVCYIDAGSYEPYRPDSARYPDYLKIQQDPDWPDEAFLDITDVFRPGSVLADILTERMKMCKAKGFDALEPDNLQNDENVSGGRITTQQQLDFNGWIADQAHGLGLAVFQKNGPDKVLLRDRTGRMMVEKFDGILNEACQQYRECGPLAEYTRRGKLALNVEYRRNKALDCGLMAQHGINALKKDRYLAGGTARAYLRETCN</sequence>
<name>A0A1U7P3P8_9DEIO</name>
<dbReference type="Proteomes" id="UP000186607">
    <property type="component" value="Unassembled WGS sequence"/>
</dbReference>
<dbReference type="PANTHER" id="PTHR35273">
    <property type="entry name" value="ALPHA-1,4 POLYGALACTOSAMINIDASE, PUTATIVE (AFU_ORTHOLOGUE AFUA_3G07890)-RELATED"/>
    <property type="match status" value="1"/>
</dbReference>
<evidence type="ECO:0000313" key="4">
    <source>
        <dbReference type="EMBL" id="OLV19780.1"/>
    </source>
</evidence>
<dbReference type="InterPro" id="IPR013785">
    <property type="entry name" value="Aldolase_TIM"/>
</dbReference>
<feature type="chain" id="PRO_5012911255" evidence="2">
    <location>
        <begin position="27"/>
        <end position="329"/>
    </location>
</feature>
<comment type="caution">
    <text evidence="4">The sequence shown here is derived from an EMBL/GenBank/DDBJ whole genome shotgun (WGS) entry which is preliminary data.</text>
</comment>
<dbReference type="RefSeq" id="WP_075830475.1">
    <property type="nucleotide sequence ID" value="NZ_MSTI01000020.1"/>
</dbReference>
<dbReference type="eggNOG" id="COG3868">
    <property type="taxonomic scope" value="Bacteria"/>
</dbReference>
<evidence type="ECO:0000256" key="2">
    <source>
        <dbReference type="SAM" id="SignalP"/>
    </source>
</evidence>
<feature type="signal peptide" evidence="2">
    <location>
        <begin position="1"/>
        <end position="26"/>
    </location>
</feature>
<evidence type="ECO:0000313" key="5">
    <source>
        <dbReference type="Proteomes" id="UP000186607"/>
    </source>
</evidence>
<dbReference type="AlphaFoldDB" id="A0A1U7P3P8"/>
<keyword evidence="2" id="KW-0732">Signal</keyword>
<dbReference type="EMBL" id="MSTI01000020">
    <property type="protein sequence ID" value="OLV19780.1"/>
    <property type="molecule type" value="Genomic_DNA"/>
</dbReference>
<dbReference type="OrthoDB" id="319933at2"/>
<keyword evidence="5" id="KW-1185">Reference proteome</keyword>
<dbReference type="STRING" id="249408.BOO71_0001705"/>
<gene>
    <name evidence="4" type="ORF">BOO71_0001705</name>
</gene>
<organism evidence="4 5">
    <name type="scientific">Deinococcus marmoris</name>
    <dbReference type="NCBI Taxonomy" id="249408"/>
    <lineage>
        <taxon>Bacteria</taxon>
        <taxon>Thermotogati</taxon>
        <taxon>Deinococcota</taxon>
        <taxon>Deinococci</taxon>
        <taxon>Deinococcales</taxon>
        <taxon>Deinococcaceae</taxon>
        <taxon>Deinococcus</taxon>
    </lineage>
</organism>
<feature type="compositionally biased region" description="Low complexity" evidence="1">
    <location>
        <begin position="26"/>
        <end position="40"/>
    </location>
</feature>
<dbReference type="Gene3D" id="3.20.20.70">
    <property type="entry name" value="Aldolase class I"/>
    <property type="match status" value="1"/>
</dbReference>
<dbReference type="PANTHER" id="PTHR35273:SF2">
    <property type="entry name" value="ALPHA-GALACTOSIDASE"/>
    <property type="match status" value="1"/>
</dbReference>
<accession>A0A1U7P3P8</accession>
<feature type="compositionally biased region" description="Low complexity" evidence="1">
    <location>
        <begin position="48"/>
        <end position="62"/>
    </location>
</feature>
<feature type="domain" description="Glycoside-hydrolase family GH114 TIM-barrel" evidence="3">
    <location>
        <begin position="84"/>
        <end position="315"/>
    </location>
</feature>
<evidence type="ECO:0000256" key="1">
    <source>
        <dbReference type="SAM" id="MobiDB-lite"/>
    </source>
</evidence>
<feature type="region of interest" description="Disordered" evidence="1">
    <location>
        <begin position="26"/>
        <end position="74"/>
    </location>
</feature>
<proteinExistence type="predicted"/>
<dbReference type="InterPro" id="IPR017853">
    <property type="entry name" value="GH"/>
</dbReference>
<reference evidence="4 5" key="1">
    <citation type="submission" date="2017-01" db="EMBL/GenBank/DDBJ databases">
        <title>Genome Analysis of Deinococcus marmoris KOPRI26562.</title>
        <authorList>
            <person name="Kim J.H."/>
            <person name="Oh H.-M."/>
        </authorList>
    </citation>
    <scope>NUCLEOTIDE SEQUENCE [LARGE SCALE GENOMIC DNA]</scope>
    <source>
        <strain evidence="4 5">KOPRI26562</strain>
    </source>
</reference>
<dbReference type="SUPFAM" id="SSF51445">
    <property type="entry name" value="(Trans)glycosidases"/>
    <property type="match status" value="1"/>
</dbReference>